<dbReference type="SUPFAM" id="SSF103515">
    <property type="entry name" value="Autotransporter"/>
    <property type="match status" value="1"/>
</dbReference>
<keyword evidence="1" id="KW-0732">Signal</keyword>
<comment type="caution">
    <text evidence="2">The sequence shown here is derived from an EMBL/GenBank/DDBJ whole genome shotgun (WGS) entry which is preliminary data.</text>
</comment>
<dbReference type="InterPro" id="IPR025737">
    <property type="entry name" value="FApF"/>
</dbReference>
<evidence type="ECO:0000313" key="3">
    <source>
        <dbReference type="Proteomes" id="UP001300692"/>
    </source>
</evidence>
<protein>
    <submittedName>
        <fullName evidence="2">Transporter</fullName>
    </submittedName>
</protein>
<reference evidence="2 3" key="1">
    <citation type="submission" date="2022-10" db="EMBL/GenBank/DDBJ databases">
        <title>Comparative genomics and taxonomic characterization of three novel marine species of genus Reichenbachiella exhibiting antioxidant and polysaccharide degradation activities.</title>
        <authorList>
            <person name="Muhammad N."/>
            <person name="Lee Y.-J."/>
            <person name="Ko J."/>
            <person name="Kim S.-G."/>
        </authorList>
    </citation>
    <scope>NUCLEOTIDE SEQUENCE [LARGE SCALE GENOMIC DNA]</scope>
    <source>
        <strain evidence="2 3">ABR2-5</strain>
    </source>
</reference>
<dbReference type="RefSeq" id="WP_264136565.1">
    <property type="nucleotide sequence ID" value="NZ_JAOYOD010000001.1"/>
</dbReference>
<accession>A0ABT3CQ60</accession>
<evidence type="ECO:0000256" key="1">
    <source>
        <dbReference type="SAM" id="SignalP"/>
    </source>
</evidence>
<gene>
    <name evidence="2" type="ORF">N7U62_03865</name>
</gene>
<sequence length="312" mass="35242">MRILITTLFLLTSFSTWACDICGCQLGAYSFGILSQNPSHFIGFRYSQAQFHASIDNEVLADEYSDDTYQMVELMGRYMINSKWYVTASLPYGINKMDGNSQQVSINGIGDPILLSYYNLFNTSSENFRKWNHSLLLGAGLKFPLGEYDAEDQDQIINRNFQLGSGSLDYLVASIYTVKYQNWGLNLEGSYKINSKNNLDYRIGNQFNALAKVYYALIQPEFSLLPYVGMVYEQSAMHTEEGFKQINTGGKVTMGQIGLQAYAGPVMLMGNYNMIVSQYFNTDSRSTITSDNRFQLGLVFNLSLGAKREMDL</sequence>
<dbReference type="InterPro" id="IPR036709">
    <property type="entry name" value="Autotransporte_beta_dom_sf"/>
</dbReference>
<evidence type="ECO:0000313" key="2">
    <source>
        <dbReference type="EMBL" id="MCV9385782.1"/>
    </source>
</evidence>
<dbReference type="Pfam" id="PF13557">
    <property type="entry name" value="Phenol_MetA_deg"/>
    <property type="match status" value="1"/>
</dbReference>
<feature type="signal peptide" evidence="1">
    <location>
        <begin position="1"/>
        <end position="18"/>
    </location>
</feature>
<dbReference type="EMBL" id="JAOYOD010000001">
    <property type="protein sequence ID" value="MCV9385782.1"/>
    <property type="molecule type" value="Genomic_DNA"/>
</dbReference>
<dbReference type="Proteomes" id="UP001300692">
    <property type="component" value="Unassembled WGS sequence"/>
</dbReference>
<organism evidence="2 3">
    <name type="scientific">Reichenbachiella ulvae</name>
    <dbReference type="NCBI Taxonomy" id="2980104"/>
    <lineage>
        <taxon>Bacteria</taxon>
        <taxon>Pseudomonadati</taxon>
        <taxon>Bacteroidota</taxon>
        <taxon>Cytophagia</taxon>
        <taxon>Cytophagales</taxon>
        <taxon>Reichenbachiellaceae</taxon>
        <taxon>Reichenbachiella</taxon>
    </lineage>
</organism>
<name>A0ABT3CQ60_9BACT</name>
<keyword evidence="3" id="KW-1185">Reference proteome</keyword>
<proteinExistence type="predicted"/>
<feature type="chain" id="PRO_5046114148" evidence="1">
    <location>
        <begin position="19"/>
        <end position="312"/>
    </location>
</feature>